<dbReference type="EMBL" id="VOHM01000034">
    <property type="protein sequence ID" value="TWT19027.1"/>
    <property type="molecule type" value="Genomic_DNA"/>
</dbReference>
<sequence>MQTPLGNPVSAAAQCLHHIRQHRLSVRADLTAATGLSQPTVTRAVAALSKIGLVRERPDLVHPNGPGRPTIPLELDGAGKTFAGVSVDHLVTYATLVDARGNTIRDVLLDNTVEGLDPASIVRKALTTLDGNPVSVSIAVINTLPLDLPWAEIISTACALAAAEVQTASLADTKSRRTLVCHLPLRESTAALAWADGPDIKETSTPLRSLAELVTELQPTSLVLAGCGFTEIRENRAIVADSVKNTELRMIPTHRDTIRIAARAAALGKLYADPLRTVTSANANVIPL</sequence>
<accession>A0A5C5TZ87</accession>
<dbReference type="RefSeq" id="WP_146325536.1">
    <property type="nucleotide sequence ID" value="NZ_BAABLR010000013.1"/>
</dbReference>
<organism evidence="1 2">
    <name type="scientific">Corynebacterium canis</name>
    <dbReference type="NCBI Taxonomy" id="679663"/>
    <lineage>
        <taxon>Bacteria</taxon>
        <taxon>Bacillati</taxon>
        <taxon>Actinomycetota</taxon>
        <taxon>Actinomycetes</taxon>
        <taxon>Mycobacteriales</taxon>
        <taxon>Corynebacteriaceae</taxon>
        <taxon>Corynebacterium</taxon>
    </lineage>
</organism>
<comment type="caution">
    <text evidence="1">The sequence shown here is derived from an EMBL/GenBank/DDBJ whole genome shotgun (WGS) entry which is preliminary data.</text>
</comment>
<keyword evidence="2" id="KW-1185">Reference proteome</keyword>
<reference evidence="1 2" key="1">
    <citation type="submission" date="2019-08" db="EMBL/GenBank/DDBJ databases">
        <authorList>
            <person name="Lei W."/>
        </authorList>
    </citation>
    <scope>NUCLEOTIDE SEQUENCE [LARGE SCALE GENOMIC DNA]</scope>
    <source>
        <strain evidence="1 2">CCUG 58627</strain>
    </source>
</reference>
<protein>
    <submittedName>
        <fullName evidence="1">MarR family transcriptional regulator</fullName>
    </submittedName>
</protein>
<evidence type="ECO:0000313" key="1">
    <source>
        <dbReference type="EMBL" id="TWT19027.1"/>
    </source>
</evidence>
<evidence type="ECO:0000313" key="2">
    <source>
        <dbReference type="Proteomes" id="UP000320791"/>
    </source>
</evidence>
<dbReference type="OrthoDB" id="3605644at2"/>
<gene>
    <name evidence="1" type="ORF">FRX94_11750</name>
</gene>
<dbReference type="InterPro" id="IPR036388">
    <property type="entry name" value="WH-like_DNA-bd_sf"/>
</dbReference>
<name>A0A5C5TZ87_9CORY</name>
<dbReference type="Gene3D" id="1.10.10.10">
    <property type="entry name" value="Winged helix-like DNA-binding domain superfamily/Winged helix DNA-binding domain"/>
    <property type="match status" value="1"/>
</dbReference>
<dbReference type="SUPFAM" id="SSF46785">
    <property type="entry name" value="Winged helix' DNA-binding domain"/>
    <property type="match status" value="1"/>
</dbReference>
<dbReference type="Proteomes" id="UP000320791">
    <property type="component" value="Unassembled WGS sequence"/>
</dbReference>
<dbReference type="InterPro" id="IPR036390">
    <property type="entry name" value="WH_DNA-bd_sf"/>
</dbReference>
<proteinExistence type="predicted"/>
<dbReference type="AlphaFoldDB" id="A0A5C5TZ87"/>